<dbReference type="EMBL" id="JAAMPC010001593">
    <property type="protein sequence ID" value="KAG2239659.1"/>
    <property type="molecule type" value="Genomic_DNA"/>
</dbReference>
<organism evidence="2 3">
    <name type="scientific">Brassica carinata</name>
    <name type="common">Ethiopian mustard</name>
    <name type="synonym">Abyssinian cabbage</name>
    <dbReference type="NCBI Taxonomy" id="52824"/>
    <lineage>
        <taxon>Eukaryota</taxon>
        <taxon>Viridiplantae</taxon>
        <taxon>Streptophyta</taxon>
        <taxon>Embryophyta</taxon>
        <taxon>Tracheophyta</taxon>
        <taxon>Spermatophyta</taxon>
        <taxon>Magnoliopsida</taxon>
        <taxon>eudicotyledons</taxon>
        <taxon>Gunneridae</taxon>
        <taxon>Pentapetalae</taxon>
        <taxon>rosids</taxon>
        <taxon>malvids</taxon>
        <taxon>Brassicales</taxon>
        <taxon>Brassicaceae</taxon>
        <taxon>Brassiceae</taxon>
        <taxon>Brassica</taxon>
    </lineage>
</organism>
<reference evidence="2 3" key="1">
    <citation type="submission" date="2020-02" db="EMBL/GenBank/DDBJ databases">
        <authorList>
            <person name="Ma Q."/>
            <person name="Huang Y."/>
            <person name="Song X."/>
            <person name="Pei D."/>
        </authorList>
    </citation>
    <scope>NUCLEOTIDE SEQUENCE [LARGE SCALE GENOMIC DNA]</scope>
    <source>
        <strain evidence="2">Sxm20200214</strain>
        <tissue evidence="2">Leaf</tissue>
    </source>
</reference>
<proteinExistence type="predicted"/>
<gene>
    <name evidence="2" type="ORF">Bca52824_091498</name>
</gene>
<dbReference type="OrthoDB" id="76388at2759"/>
<protein>
    <submittedName>
        <fullName evidence="2">Uncharacterized protein</fullName>
    </submittedName>
</protein>
<dbReference type="InterPro" id="IPR029070">
    <property type="entry name" value="Chitinase_insertion_sf"/>
</dbReference>
<dbReference type="Gene3D" id="3.20.20.80">
    <property type="entry name" value="Glycosidases"/>
    <property type="match status" value="1"/>
</dbReference>
<feature type="region of interest" description="Disordered" evidence="1">
    <location>
        <begin position="58"/>
        <end position="81"/>
    </location>
</feature>
<feature type="compositionally biased region" description="Polar residues" evidence="1">
    <location>
        <begin position="58"/>
        <end position="71"/>
    </location>
</feature>
<accession>A0A8X7NT63</accession>
<evidence type="ECO:0000313" key="3">
    <source>
        <dbReference type="Proteomes" id="UP000886595"/>
    </source>
</evidence>
<dbReference type="Gene3D" id="3.10.50.10">
    <property type="match status" value="1"/>
</dbReference>
<name>A0A8X7NT63_BRACI</name>
<keyword evidence="3" id="KW-1185">Reference proteome</keyword>
<dbReference type="Proteomes" id="UP000886595">
    <property type="component" value="Unassembled WGS sequence"/>
</dbReference>
<dbReference type="AlphaFoldDB" id="A0A8X7NT63"/>
<evidence type="ECO:0000313" key="2">
    <source>
        <dbReference type="EMBL" id="KAG2239659.1"/>
    </source>
</evidence>
<evidence type="ECO:0000256" key="1">
    <source>
        <dbReference type="SAM" id="MobiDB-lite"/>
    </source>
</evidence>
<sequence>MLIIFLFKPLYDILRRSSGDSNVRKWTEAGLPAKKAVLVFPHSSWAWTLAIANPNNNSYGADTMGPTIQKSGDNRDIQLKR</sequence>
<comment type="caution">
    <text evidence="2">The sequence shown here is derived from an EMBL/GenBank/DDBJ whole genome shotgun (WGS) entry which is preliminary data.</text>
</comment>
<feature type="compositionally biased region" description="Basic and acidic residues" evidence="1">
    <location>
        <begin position="72"/>
        <end position="81"/>
    </location>
</feature>